<sequence>MKSGLSKEEIAYLSEHRDEYPDMEIVEERIRQYSPDRVVVQLVGYKF</sequence>
<dbReference type="Gene3D" id="3.90.1310.10">
    <property type="entry name" value="Penicillin-binding protein 2a (Domain 2)"/>
    <property type="match status" value="1"/>
</dbReference>
<keyword evidence="3" id="KW-1185">Reference proteome</keyword>
<dbReference type="Pfam" id="PF03717">
    <property type="entry name" value="PBP_dimer"/>
    <property type="match status" value="1"/>
</dbReference>
<dbReference type="SUPFAM" id="SSF56519">
    <property type="entry name" value="Penicillin binding protein dimerisation domain"/>
    <property type="match status" value="1"/>
</dbReference>
<dbReference type="EMBL" id="JAHZIJ010000012">
    <property type="protein sequence ID" value="MBW7476305.1"/>
    <property type="molecule type" value="Genomic_DNA"/>
</dbReference>
<protein>
    <recommendedName>
        <fullName evidence="1">Penicillin-binding protein dimerisation domain-containing protein</fullName>
    </recommendedName>
</protein>
<accession>A0ABS7D8V4</accession>
<gene>
    <name evidence="2" type="ORF">K0T92_16350</name>
</gene>
<feature type="domain" description="Penicillin-binding protein dimerisation" evidence="1">
    <location>
        <begin position="2"/>
        <end position="45"/>
    </location>
</feature>
<reference evidence="2 3" key="1">
    <citation type="submission" date="2021-07" db="EMBL/GenBank/DDBJ databases">
        <title>Paenibacillus radiodurans sp. nov., isolated from the southeastern edge of Tengger Desert.</title>
        <authorList>
            <person name="Zhang G."/>
        </authorList>
    </citation>
    <scope>NUCLEOTIDE SEQUENCE [LARGE SCALE GENOMIC DNA]</scope>
    <source>
        <strain evidence="2 3">DT7-4</strain>
    </source>
</reference>
<evidence type="ECO:0000259" key="1">
    <source>
        <dbReference type="Pfam" id="PF03717"/>
    </source>
</evidence>
<proteinExistence type="predicted"/>
<dbReference type="InterPro" id="IPR036138">
    <property type="entry name" value="PBP_dimer_sf"/>
</dbReference>
<evidence type="ECO:0000313" key="2">
    <source>
        <dbReference type="EMBL" id="MBW7476305.1"/>
    </source>
</evidence>
<dbReference type="InterPro" id="IPR005311">
    <property type="entry name" value="PBP_dimer"/>
</dbReference>
<dbReference type="Proteomes" id="UP000812277">
    <property type="component" value="Unassembled WGS sequence"/>
</dbReference>
<evidence type="ECO:0000313" key="3">
    <source>
        <dbReference type="Proteomes" id="UP000812277"/>
    </source>
</evidence>
<name>A0ABS7D8V4_9BACL</name>
<comment type="caution">
    <text evidence="2">The sequence shown here is derived from an EMBL/GenBank/DDBJ whole genome shotgun (WGS) entry which is preliminary data.</text>
</comment>
<organism evidence="2 3">
    <name type="scientific">Paenibacillus oenotherae</name>
    <dbReference type="NCBI Taxonomy" id="1435645"/>
    <lineage>
        <taxon>Bacteria</taxon>
        <taxon>Bacillati</taxon>
        <taxon>Bacillota</taxon>
        <taxon>Bacilli</taxon>
        <taxon>Bacillales</taxon>
        <taxon>Paenibacillaceae</taxon>
        <taxon>Paenibacillus</taxon>
    </lineage>
</organism>